<reference evidence="2 3" key="2">
    <citation type="submission" date="2017-10" db="EMBL/GenBank/DDBJ databases">
        <title>Extensive intraspecific genome diversity in a model arbuscular mycorrhizal fungus.</title>
        <authorList>
            <person name="Chen E.C.H."/>
            <person name="Morin E."/>
            <person name="Baudet D."/>
            <person name="Noel J."/>
            <person name="Ndikumana S."/>
            <person name="Charron P."/>
            <person name="St-Onge C."/>
            <person name="Giorgi J."/>
            <person name="Grigoriev I.V."/>
            <person name="Roux C."/>
            <person name="Martin F.M."/>
            <person name="Corradi N."/>
        </authorList>
    </citation>
    <scope>NUCLEOTIDE SEQUENCE [LARGE SCALE GENOMIC DNA]</scope>
    <source>
        <strain evidence="2 3">C2</strain>
    </source>
</reference>
<evidence type="ECO:0000259" key="1">
    <source>
        <dbReference type="Pfam" id="PF21056"/>
    </source>
</evidence>
<dbReference type="Proteomes" id="UP000233469">
    <property type="component" value="Unassembled WGS sequence"/>
</dbReference>
<evidence type="ECO:0000313" key="2">
    <source>
        <dbReference type="EMBL" id="PKK60573.1"/>
    </source>
</evidence>
<dbReference type="EMBL" id="LLXL01002542">
    <property type="protein sequence ID" value="PKK60573.1"/>
    <property type="molecule type" value="Genomic_DNA"/>
</dbReference>
<dbReference type="InterPro" id="IPR048324">
    <property type="entry name" value="ZSWIM1-3_RNaseH-like"/>
</dbReference>
<name>A0A2N1MFZ7_9GLOM</name>
<organism evidence="2 3">
    <name type="scientific">Rhizophagus irregularis</name>
    <dbReference type="NCBI Taxonomy" id="588596"/>
    <lineage>
        <taxon>Eukaryota</taxon>
        <taxon>Fungi</taxon>
        <taxon>Fungi incertae sedis</taxon>
        <taxon>Mucoromycota</taxon>
        <taxon>Glomeromycotina</taxon>
        <taxon>Glomeromycetes</taxon>
        <taxon>Glomerales</taxon>
        <taxon>Glomeraceae</taxon>
        <taxon>Rhizophagus</taxon>
    </lineage>
</organism>
<reference evidence="2 3" key="1">
    <citation type="submission" date="2016-04" db="EMBL/GenBank/DDBJ databases">
        <title>Genome analyses suggest a sexual origin of heterokaryosis in a supposedly ancient asexual fungus.</title>
        <authorList>
            <person name="Ropars J."/>
            <person name="Sedzielewska K."/>
            <person name="Noel J."/>
            <person name="Charron P."/>
            <person name="Farinelli L."/>
            <person name="Marton T."/>
            <person name="Kruger M."/>
            <person name="Pelin A."/>
            <person name="Brachmann A."/>
            <person name="Corradi N."/>
        </authorList>
    </citation>
    <scope>NUCLEOTIDE SEQUENCE [LARGE SCALE GENOMIC DNA]</scope>
    <source>
        <strain evidence="2 3">C2</strain>
    </source>
</reference>
<dbReference type="VEuPathDB" id="FungiDB:RhiirFUN_012939"/>
<accession>A0A2N1MFZ7</accession>
<evidence type="ECO:0000313" key="3">
    <source>
        <dbReference type="Proteomes" id="UP000233469"/>
    </source>
</evidence>
<comment type="caution">
    <text evidence="2">The sequence shown here is derived from an EMBL/GenBank/DDBJ whole genome shotgun (WGS) entry which is preliminary data.</text>
</comment>
<dbReference type="Pfam" id="PF21056">
    <property type="entry name" value="ZSWIM1-3_RNaseH-like"/>
    <property type="match status" value="1"/>
</dbReference>
<sequence>MIKVFWIASSNVVQVEKHKNSPNHTHSLSEINRLKQPKAIRSLVEIEAAKNYSTSTITSAVKKYAMLELGLGKPVRELKRKEVANIKYKVCGPAETYLIGNLNLKLDISDSISYLMEQGYRVKKYCVSQRSTRGIVFAHPEQLKKLEHHGWLTLIDSTHKTNQYNWHLFTLYVCDTYGCWNVGAHFFVRSKDADTVAEALIIICNKYCH</sequence>
<proteinExistence type="predicted"/>
<protein>
    <recommendedName>
        <fullName evidence="1">ZSWIM1/3 RNaseH-like domain-containing protein</fullName>
    </recommendedName>
</protein>
<feature type="domain" description="ZSWIM1/3 RNaseH-like" evidence="1">
    <location>
        <begin position="124"/>
        <end position="200"/>
    </location>
</feature>
<gene>
    <name evidence="2" type="ORF">RhiirC2_719011</name>
</gene>
<dbReference type="AlphaFoldDB" id="A0A2N1MFZ7"/>
<dbReference type="VEuPathDB" id="FungiDB:RhiirA1_475061"/>